<evidence type="ECO:0000256" key="1">
    <source>
        <dbReference type="SAM" id="Coils"/>
    </source>
</evidence>
<organism evidence="2 3">
    <name type="scientific">Mucuna pruriens</name>
    <name type="common">Velvet bean</name>
    <name type="synonym">Dolichos pruriens</name>
    <dbReference type="NCBI Taxonomy" id="157652"/>
    <lineage>
        <taxon>Eukaryota</taxon>
        <taxon>Viridiplantae</taxon>
        <taxon>Streptophyta</taxon>
        <taxon>Embryophyta</taxon>
        <taxon>Tracheophyta</taxon>
        <taxon>Spermatophyta</taxon>
        <taxon>Magnoliopsida</taxon>
        <taxon>eudicotyledons</taxon>
        <taxon>Gunneridae</taxon>
        <taxon>Pentapetalae</taxon>
        <taxon>rosids</taxon>
        <taxon>fabids</taxon>
        <taxon>Fabales</taxon>
        <taxon>Fabaceae</taxon>
        <taxon>Papilionoideae</taxon>
        <taxon>50 kb inversion clade</taxon>
        <taxon>NPAAA clade</taxon>
        <taxon>indigoferoid/millettioid clade</taxon>
        <taxon>Phaseoleae</taxon>
        <taxon>Mucuna</taxon>
    </lineage>
</organism>
<comment type="caution">
    <text evidence="2">The sequence shown here is derived from an EMBL/GenBank/DDBJ whole genome shotgun (WGS) entry which is preliminary data.</text>
</comment>
<dbReference type="OrthoDB" id="1752047at2759"/>
<feature type="coiled-coil region" evidence="1">
    <location>
        <begin position="7"/>
        <end position="38"/>
    </location>
</feature>
<name>A0A371F9M0_MUCPR</name>
<dbReference type="EMBL" id="QJKJ01009984">
    <property type="protein sequence ID" value="RDX74989.1"/>
    <property type="molecule type" value="Genomic_DNA"/>
</dbReference>
<protein>
    <submittedName>
        <fullName evidence="2">Uncharacterized protein</fullName>
    </submittedName>
</protein>
<evidence type="ECO:0000313" key="2">
    <source>
        <dbReference type="EMBL" id="RDX74989.1"/>
    </source>
</evidence>
<dbReference type="AlphaFoldDB" id="A0A371F9M0"/>
<proteinExistence type="predicted"/>
<accession>A0A371F9M0</accession>
<dbReference type="Proteomes" id="UP000257109">
    <property type="component" value="Unassembled WGS sequence"/>
</dbReference>
<keyword evidence="3" id="KW-1185">Reference proteome</keyword>
<evidence type="ECO:0000313" key="3">
    <source>
        <dbReference type="Proteomes" id="UP000257109"/>
    </source>
</evidence>
<keyword evidence="1" id="KW-0175">Coiled coil</keyword>
<reference evidence="2" key="1">
    <citation type="submission" date="2018-05" db="EMBL/GenBank/DDBJ databases">
        <title>Draft genome of Mucuna pruriens seed.</title>
        <authorList>
            <person name="Nnadi N.E."/>
            <person name="Vos R."/>
            <person name="Hasami M.H."/>
            <person name="Devisetty U.K."/>
            <person name="Aguiy J.C."/>
        </authorList>
    </citation>
    <scope>NUCLEOTIDE SEQUENCE [LARGE SCALE GENOMIC DNA]</scope>
    <source>
        <strain evidence="2">JCA_2017</strain>
    </source>
</reference>
<feature type="non-terminal residue" evidence="2">
    <location>
        <position position="1"/>
    </location>
</feature>
<sequence>MEVEERHKTTEERHMEALEAVEEQEEELHRQLVAVKAIVEKPGGEATLPTASSQAFCAQPFNEEIDEIVIPPNFREVVIEPFDQTQDPHTHLQAFQTQMYISGGNN</sequence>
<gene>
    <name evidence="2" type="ORF">CR513_45188</name>
</gene>